<dbReference type="InterPro" id="IPR037238">
    <property type="entry name" value="YbiA-like_sf"/>
</dbReference>
<evidence type="ECO:0000313" key="4">
    <source>
        <dbReference type="EMBL" id="CAF0987766.1"/>
    </source>
</evidence>
<dbReference type="Gene3D" id="3.40.50.300">
    <property type="entry name" value="P-loop containing nucleotide triphosphate hydrolases"/>
    <property type="match status" value="1"/>
</dbReference>
<feature type="domain" description="NADAR" evidence="3">
    <location>
        <begin position="239"/>
        <end position="330"/>
    </location>
</feature>
<evidence type="ECO:0000256" key="1">
    <source>
        <dbReference type="SAM" id="MobiDB-lite"/>
    </source>
</evidence>
<dbReference type="SUPFAM" id="SSF143990">
    <property type="entry name" value="YbiA-like"/>
    <property type="match status" value="1"/>
</dbReference>
<feature type="transmembrane region" description="Helical" evidence="2">
    <location>
        <begin position="401"/>
        <end position="422"/>
    </location>
</feature>
<proteinExistence type="predicted"/>
<dbReference type="AlphaFoldDB" id="A0A814FSP3"/>
<dbReference type="InterPro" id="IPR027417">
    <property type="entry name" value="P-loop_NTPase"/>
</dbReference>
<evidence type="ECO:0000259" key="3">
    <source>
        <dbReference type="Pfam" id="PF08719"/>
    </source>
</evidence>
<dbReference type="Pfam" id="PF08719">
    <property type="entry name" value="NADAR"/>
    <property type="match status" value="1"/>
</dbReference>
<dbReference type="GO" id="GO:0005634">
    <property type="term" value="C:nucleus"/>
    <property type="evidence" value="ECO:0007669"/>
    <property type="project" value="TreeGrafter"/>
</dbReference>
<evidence type="ECO:0000313" key="5">
    <source>
        <dbReference type="Proteomes" id="UP000663852"/>
    </source>
</evidence>
<name>A0A814FSP3_ADIRI</name>
<keyword evidence="2" id="KW-0472">Membrane</keyword>
<dbReference type="Gene3D" id="1.10.357.40">
    <property type="entry name" value="YbiA-like"/>
    <property type="match status" value="1"/>
</dbReference>
<protein>
    <recommendedName>
        <fullName evidence="3">NADAR domain-containing protein</fullName>
    </recommendedName>
</protein>
<gene>
    <name evidence="4" type="ORF">EDS130_LOCUS14226</name>
</gene>
<sequence>MADDLNDDDYYLQEEVGPQETEEPTEKKVKTKKNQKSSTIKRAVGTYSDLVSTIRIHYKKTKSQYELDEVISIFNSSISAPVPSSIQLRLDEYLNELIPKSKWSKQSELSSAPVVLIIAQSALRCIELGKMLKNCSSAKLFTFHYLFAKHKKLSEQIELLNKPTTLFNIIIGTPKRVDDVLDGNCLNMKRLKFVLIDWNYQNIKQQRLIDLNQLKTELCHLLCEQKMGGPADIDGKSHSETDNFLPCKFVIDGITYSSAENYFQCAKTTNQADRDMVLRSGPGTSAWAAGQRVKIRDDWESIKVDAMYKGNLAKFQQNDELRQALLSSGNGSVRFTGSTAFWNHWNGLIMERIRAELRQSGETDARHAAEIRDAMEKDDEKVNQSSAQNTRQKKHKMHSRSVFILCTLAVFLLMVSSSVTVADENQGRKLANAPWLGAPHFQELAKRGRFVFRDAPHAYHQEFKADEIEDSDDHPAKRNWRL</sequence>
<dbReference type="OrthoDB" id="1929311at2759"/>
<dbReference type="GO" id="GO:0030686">
    <property type="term" value="C:90S preribosome"/>
    <property type="evidence" value="ECO:0007669"/>
    <property type="project" value="TreeGrafter"/>
</dbReference>
<dbReference type="PANTHER" id="PTHR24030:SF0">
    <property type="entry name" value="PROTEIN CMSS1"/>
    <property type="match status" value="1"/>
</dbReference>
<dbReference type="Pfam" id="PF14617">
    <property type="entry name" value="CMS1"/>
    <property type="match status" value="1"/>
</dbReference>
<reference evidence="4" key="1">
    <citation type="submission" date="2021-02" db="EMBL/GenBank/DDBJ databases">
        <authorList>
            <person name="Nowell W R."/>
        </authorList>
    </citation>
    <scope>NUCLEOTIDE SEQUENCE</scope>
</reference>
<dbReference type="EMBL" id="CAJNOJ010000057">
    <property type="protein sequence ID" value="CAF0987766.1"/>
    <property type="molecule type" value="Genomic_DNA"/>
</dbReference>
<dbReference type="CDD" id="cd15457">
    <property type="entry name" value="NADAR"/>
    <property type="match status" value="1"/>
</dbReference>
<keyword evidence="2" id="KW-0812">Transmembrane</keyword>
<dbReference type="Proteomes" id="UP000663852">
    <property type="component" value="Unassembled WGS sequence"/>
</dbReference>
<evidence type="ECO:0000256" key="2">
    <source>
        <dbReference type="SAM" id="Phobius"/>
    </source>
</evidence>
<dbReference type="InterPro" id="IPR032704">
    <property type="entry name" value="Cms1"/>
</dbReference>
<keyword evidence="2" id="KW-1133">Transmembrane helix</keyword>
<dbReference type="InterPro" id="IPR012816">
    <property type="entry name" value="NADAR"/>
</dbReference>
<feature type="compositionally biased region" description="Acidic residues" evidence="1">
    <location>
        <begin position="1"/>
        <end position="12"/>
    </location>
</feature>
<organism evidence="4 5">
    <name type="scientific">Adineta ricciae</name>
    <name type="common">Rotifer</name>
    <dbReference type="NCBI Taxonomy" id="249248"/>
    <lineage>
        <taxon>Eukaryota</taxon>
        <taxon>Metazoa</taxon>
        <taxon>Spiralia</taxon>
        <taxon>Gnathifera</taxon>
        <taxon>Rotifera</taxon>
        <taxon>Eurotatoria</taxon>
        <taxon>Bdelloidea</taxon>
        <taxon>Adinetida</taxon>
        <taxon>Adinetidae</taxon>
        <taxon>Adineta</taxon>
    </lineage>
</organism>
<accession>A0A814FSP3</accession>
<comment type="caution">
    <text evidence="4">The sequence shown here is derived from an EMBL/GenBank/DDBJ whole genome shotgun (WGS) entry which is preliminary data.</text>
</comment>
<feature type="region of interest" description="Disordered" evidence="1">
    <location>
        <begin position="1"/>
        <end position="35"/>
    </location>
</feature>
<dbReference type="PANTHER" id="PTHR24030">
    <property type="entry name" value="PROTEIN CMSS1"/>
    <property type="match status" value="1"/>
</dbReference>
<feature type="region of interest" description="Disordered" evidence="1">
    <location>
        <begin position="374"/>
        <end position="394"/>
    </location>
</feature>